<dbReference type="EMBL" id="BSFP01000016">
    <property type="protein sequence ID" value="GLL01520.1"/>
    <property type="molecule type" value="Genomic_DNA"/>
</dbReference>
<comment type="catalytic activity">
    <reaction evidence="1 4 5">
        <text>[protein]-peptidylproline (omega=180) = [protein]-peptidylproline (omega=0)</text>
        <dbReference type="Rhea" id="RHEA:16237"/>
        <dbReference type="Rhea" id="RHEA-COMP:10747"/>
        <dbReference type="Rhea" id="RHEA-COMP:10748"/>
        <dbReference type="ChEBI" id="CHEBI:83833"/>
        <dbReference type="ChEBI" id="CHEBI:83834"/>
        <dbReference type="EC" id="5.2.1.8"/>
    </reaction>
</comment>
<reference evidence="8" key="1">
    <citation type="journal article" date="2014" name="Int. J. Syst. Evol. Microbiol.">
        <title>Complete genome sequence of Corynebacterium casei LMG S-19264T (=DSM 44701T), isolated from a smear-ripened cheese.</title>
        <authorList>
            <consortium name="US DOE Joint Genome Institute (JGI-PGF)"/>
            <person name="Walter F."/>
            <person name="Albersmeier A."/>
            <person name="Kalinowski J."/>
            <person name="Ruckert C."/>
        </authorList>
    </citation>
    <scope>NUCLEOTIDE SEQUENCE</scope>
    <source>
        <strain evidence="8">VKM Ac-1321</strain>
    </source>
</reference>
<reference evidence="8" key="2">
    <citation type="submission" date="2023-01" db="EMBL/GenBank/DDBJ databases">
        <authorList>
            <person name="Sun Q."/>
            <person name="Evtushenko L."/>
        </authorList>
    </citation>
    <scope>NUCLEOTIDE SEQUENCE</scope>
    <source>
        <strain evidence="8">VKM Ac-1321</strain>
    </source>
</reference>
<dbReference type="EC" id="5.2.1.8" evidence="5"/>
<protein>
    <recommendedName>
        <fullName evidence="5">Peptidyl-prolyl cis-trans isomerase</fullName>
        <ecNumber evidence="5">5.2.1.8</ecNumber>
    </recommendedName>
</protein>
<dbReference type="AlphaFoldDB" id="A0A9W6KJY4"/>
<keyword evidence="9" id="KW-1185">Reference proteome</keyword>
<evidence type="ECO:0000256" key="4">
    <source>
        <dbReference type="PROSITE-ProRule" id="PRU00277"/>
    </source>
</evidence>
<evidence type="ECO:0000259" key="7">
    <source>
        <dbReference type="PROSITE" id="PS50059"/>
    </source>
</evidence>
<proteinExistence type="inferred from homology"/>
<organism evidence="8 9">
    <name type="scientific">Dactylosporangium matsuzakiense</name>
    <dbReference type="NCBI Taxonomy" id="53360"/>
    <lineage>
        <taxon>Bacteria</taxon>
        <taxon>Bacillati</taxon>
        <taxon>Actinomycetota</taxon>
        <taxon>Actinomycetes</taxon>
        <taxon>Micromonosporales</taxon>
        <taxon>Micromonosporaceae</taxon>
        <taxon>Dactylosporangium</taxon>
    </lineage>
</organism>
<sequence length="216" mass="21977">MNVRPSAPTPLSKTEKRAAAKAAKAKARQAARRRRMLGIAGTVAAVVVLLAVAVVLIVRSIDEQAPDAASTAGTPTPTAAATTEAPFPQLPAGADPALGTKPEVKAGTGTVSALTKTTIIEGTGAVAQTGQTITVNYVGVTYADGKQFDASWDKKQPFSFTLGSGVIQGWSDGLTGVKVGTRIQLDIPSNLAYGDNPEGGRPAGALRFVVDVLAVG</sequence>
<feature type="transmembrane region" description="Helical" evidence="6">
    <location>
        <begin position="36"/>
        <end position="58"/>
    </location>
</feature>
<evidence type="ECO:0000256" key="5">
    <source>
        <dbReference type="RuleBase" id="RU003915"/>
    </source>
</evidence>
<evidence type="ECO:0000256" key="3">
    <source>
        <dbReference type="ARBA" id="ARBA00023235"/>
    </source>
</evidence>
<keyword evidence="6" id="KW-0812">Transmembrane</keyword>
<evidence type="ECO:0000256" key="1">
    <source>
        <dbReference type="ARBA" id="ARBA00000971"/>
    </source>
</evidence>
<keyword evidence="6" id="KW-0472">Membrane</keyword>
<dbReference type="Gene3D" id="3.10.50.40">
    <property type="match status" value="1"/>
</dbReference>
<dbReference type="SUPFAM" id="SSF54534">
    <property type="entry name" value="FKBP-like"/>
    <property type="match status" value="1"/>
</dbReference>
<dbReference type="InterPro" id="IPR001179">
    <property type="entry name" value="PPIase_FKBP_dom"/>
</dbReference>
<dbReference type="Proteomes" id="UP001143480">
    <property type="component" value="Unassembled WGS sequence"/>
</dbReference>
<gene>
    <name evidence="8" type="ORF">GCM10017581_032610</name>
</gene>
<keyword evidence="3 4" id="KW-0413">Isomerase</keyword>
<evidence type="ECO:0000313" key="9">
    <source>
        <dbReference type="Proteomes" id="UP001143480"/>
    </source>
</evidence>
<dbReference type="PANTHER" id="PTHR45779:SF7">
    <property type="entry name" value="PEPTIDYLPROLYL ISOMERASE"/>
    <property type="match status" value="1"/>
</dbReference>
<evidence type="ECO:0000256" key="6">
    <source>
        <dbReference type="SAM" id="Phobius"/>
    </source>
</evidence>
<comment type="caution">
    <text evidence="8">The sequence shown here is derived from an EMBL/GenBank/DDBJ whole genome shotgun (WGS) entry which is preliminary data.</text>
</comment>
<evidence type="ECO:0000256" key="2">
    <source>
        <dbReference type="ARBA" id="ARBA00023110"/>
    </source>
</evidence>
<dbReference type="PANTHER" id="PTHR45779">
    <property type="entry name" value="PEPTIDYLPROLYL ISOMERASE"/>
    <property type="match status" value="1"/>
</dbReference>
<name>A0A9W6KJY4_9ACTN</name>
<dbReference type="GO" id="GO:0003755">
    <property type="term" value="F:peptidyl-prolyl cis-trans isomerase activity"/>
    <property type="evidence" value="ECO:0007669"/>
    <property type="project" value="UniProtKB-UniRule"/>
</dbReference>
<dbReference type="PROSITE" id="PS50059">
    <property type="entry name" value="FKBP_PPIASE"/>
    <property type="match status" value="1"/>
</dbReference>
<comment type="similarity">
    <text evidence="5">Belongs to the FKBP-type PPIase family.</text>
</comment>
<dbReference type="RefSeq" id="WP_261964971.1">
    <property type="nucleotide sequence ID" value="NZ_BAAAXA010000001.1"/>
</dbReference>
<accession>A0A9W6KJY4</accession>
<keyword evidence="2 4" id="KW-0697">Rotamase</keyword>
<dbReference type="InterPro" id="IPR046357">
    <property type="entry name" value="PPIase_dom_sf"/>
</dbReference>
<dbReference type="InterPro" id="IPR044609">
    <property type="entry name" value="FKBP2/11"/>
</dbReference>
<keyword evidence="6" id="KW-1133">Transmembrane helix</keyword>
<dbReference type="Pfam" id="PF00254">
    <property type="entry name" value="FKBP_C"/>
    <property type="match status" value="1"/>
</dbReference>
<evidence type="ECO:0000313" key="8">
    <source>
        <dbReference type="EMBL" id="GLL01520.1"/>
    </source>
</evidence>
<feature type="domain" description="PPIase FKBP-type" evidence="7">
    <location>
        <begin position="130"/>
        <end position="216"/>
    </location>
</feature>